<accession>A0A011NHX7</accession>
<comment type="caution">
    <text evidence="1">The sequence shown here is derived from an EMBL/GenBank/DDBJ whole genome shotgun (WGS) entry which is preliminary data.</text>
</comment>
<sequence>MTVSNISVGAGSVAVLARPALPQAEATSGKLMMIRFCVCISSAALVIDMPGSEVGM</sequence>
<protein>
    <submittedName>
        <fullName evidence="1">Uncharacterized protein</fullName>
    </submittedName>
</protein>
<proteinExistence type="predicted"/>
<dbReference type="AlphaFoldDB" id="A0A011NHX7"/>
<organism evidence="1 2">
    <name type="scientific">Candidatus Accumulibacter adjunctus</name>
    <dbReference type="NCBI Taxonomy" id="1454001"/>
    <lineage>
        <taxon>Bacteria</taxon>
        <taxon>Pseudomonadati</taxon>
        <taxon>Pseudomonadota</taxon>
        <taxon>Betaproteobacteria</taxon>
        <taxon>Candidatus Accumulibacter</taxon>
    </lineage>
</organism>
<evidence type="ECO:0000313" key="2">
    <source>
        <dbReference type="Proteomes" id="UP000020218"/>
    </source>
</evidence>
<keyword evidence="2" id="KW-1185">Reference proteome</keyword>
<dbReference type="EMBL" id="JFAX01000041">
    <property type="protein sequence ID" value="EXI64157.1"/>
    <property type="molecule type" value="Genomic_DNA"/>
</dbReference>
<name>A0A011NHX7_9PROT</name>
<gene>
    <name evidence="1" type="ORF">AW08_03802</name>
</gene>
<dbReference type="Proteomes" id="UP000020218">
    <property type="component" value="Unassembled WGS sequence"/>
</dbReference>
<evidence type="ECO:0000313" key="1">
    <source>
        <dbReference type="EMBL" id="EXI64157.1"/>
    </source>
</evidence>
<reference evidence="1" key="1">
    <citation type="submission" date="2014-02" db="EMBL/GenBank/DDBJ databases">
        <title>Expanding our view of genomic diversity in Candidatus Accumulibacter clades.</title>
        <authorList>
            <person name="Skennerton C.T."/>
            <person name="Barr J.J."/>
            <person name="Slater F.R."/>
            <person name="Bond P.L."/>
            <person name="Tyson G.W."/>
        </authorList>
    </citation>
    <scope>NUCLEOTIDE SEQUENCE [LARGE SCALE GENOMIC DNA]</scope>
</reference>